<evidence type="ECO:0000313" key="6">
    <source>
        <dbReference type="EMBL" id="NNH76473.1"/>
    </source>
</evidence>
<name>A0A7Y2WAA5_9GAMM</name>
<evidence type="ECO:0000256" key="1">
    <source>
        <dbReference type="ARBA" id="ARBA00022630"/>
    </source>
</evidence>
<dbReference type="InterPro" id="IPR011251">
    <property type="entry name" value="Luciferase-like_dom"/>
</dbReference>
<evidence type="ECO:0000256" key="4">
    <source>
        <dbReference type="ARBA" id="ARBA00023033"/>
    </source>
</evidence>
<dbReference type="GO" id="GO:0046306">
    <property type="term" value="P:alkanesulfonate catabolic process"/>
    <property type="evidence" value="ECO:0007669"/>
    <property type="project" value="TreeGrafter"/>
</dbReference>
<dbReference type="GO" id="GO:0008726">
    <property type="term" value="F:alkanesulfonate monooxygenase activity"/>
    <property type="evidence" value="ECO:0007669"/>
    <property type="project" value="TreeGrafter"/>
</dbReference>
<keyword evidence="1" id="KW-0285">Flavoprotein</keyword>
<dbReference type="SUPFAM" id="SSF51679">
    <property type="entry name" value="Bacterial luciferase-like"/>
    <property type="match status" value="1"/>
</dbReference>
<dbReference type="RefSeq" id="WP_171539676.1">
    <property type="nucleotide sequence ID" value="NZ_JABERL010000005.1"/>
</dbReference>
<sequence>MSAEFLWRLPVHGDGRRAHTSHTRGEWNRLQPDQAPKRVAPSFNDQSFAYYDYIEQVAKAADIVGFHGALIPAFPHTEEPWMFAAALARQTRNLRLLIAIQPWFIHPAYASQMAASLQRLSNGRVEWNVISGGGGSQQKSYGDFIDHDKRYARTAEFLDFVKGYSHHAPFNYEGDFYRVENGGLQYPMNQYPVPRLWLAGASDAALHVAGKHAQIHLTWADPVAQQKQVIENAKSFLDQYYPNHQVKFGVRIDVLARPTYEQAVTELKQMHESVDLHQQSFARSDTESVGAQRQKSLSEGKNFDELFISPNFWGGMSKVRGGPNGILVGSYEQIAERLQEYIDIGVEHFILASNPHLEEAYRVGEEVLPLLRR</sequence>
<keyword evidence="4" id="KW-0503">Monooxygenase</keyword>
<dbReference type="InterPro" id="IPR036661">
    <property type="entry name" value="Luciferase-like_sf"/>
</dbReference>
<dbReference type="Pfam" id="PF00296">
    <property type="entry name" value="Bac_luciferase"/>
    <property type="match status" value="1"/>
</dbReference>
<protein>
    <submittedName>
        <fullName evidence="6">LLM class flavin-dependent oxidoreductase</fullName>
    </submittedName>
</protein>
<dbReference type="AlphaFoldDB" id="A0A7Y2WAA5"/>
<reference evidence="6 7" key="1">
    <citation type="submission" date="2020-04" db="EMBL/GenBank/DDBJ databases">
        <title>Acinetobacter Taxon 24.</title>
        <authorList>
            <person name="Nemec A."/>
            <person name="Radolfova-Krizova L."/>
            <person name="Higgins P.G."/>
            <person name="Spanelova P."/>
        </authorList>
    </citation>
    <scope>NUCLEOTIDE SEQUENCE [LARGE SCALE GENOMIC DNA]</scope>
    <source>
        <strain evidence="6 7">ANC 5380</strain>
    </source>
</reference>
<accession>A0A7Y2WAA5</accession>
<dbReference type="PANTHER" id="PTHR42847">
    <property type="entry name" value="ALKANESULFONATE MONOOXYGENASE"/>
    <property type="match status" value="1"/>
</dbReference>
<dbReference type="Proteomes" id="UP000569202">
    <property type="component" value="Unassembled WGS sequence"/>
</dbReference>
<evidence type="ECO:0000256" key="3">
    <source>
        <dbReference type="ARBA" id="ARBA00023002"/>
    </source>
</evidence>
<feature type="domain" description="Luciferase-like" evidence="5">
    <location>
        <begin position="47"/>
        <end position="348"/>
    </location>
</feature>
<proteinExistence type="predicted"/>
<evidence type="ECO:0000256" key="2">
    <source>
        <dbReference type="ARBA" id="ARBA00022643"/>
    </source>
</evidence>
<dbReference type="EMBL" id="JABERL010000005">
    <property type="protein sequence ID" value="NNH76473.1"/>
    <property type="molecule type" value="Genomic_DNA"/>
</dbReference>
<keyword evidence="2" id="KW-0288">FMN</keyword>
<keyword evidence="3" id="KW-0560">Oxidoreductase</keyword>
<comment type="caution">
    <text evidence="6">The sequence shown here is derived from an EMBL/GenBank/DDBJ whole genome shotgun (WGS) entry which is preliminary data.</text>
</comment>
<dbReference type="Gene3D" id="3.20.20.30">
    <property type="entry name" value="Luciferase-like domain"/>
    <property type="match status" value="1"/>
</dbReference>
<gene>
    <name evidence="6" type="ORF">HLH17_01985</name>
</gene>
<organism evidence="6 7">
    <name type="scientific">Acinetobacter terrae</name>
    <dbReference type="NCBI Taxonomy" id="2731247"/>
    <lineage>
        <taxon>Bacteria</taxon>
        <taxon>Pseudomonadati</taxon>
        <taxon>Pseudomonadota</taxon>
        <taxon>Gammaproteobacteria</taxon>
        <taxon>Moraxellales</taxon>
        <taxon>Moraxellaceae</taxon>
        <taxon>Acinetobacter</taxon>
        <taxon>Acinetobacter Taxon 24</taxon>
    </lineage>
</organism>
<dbReference type="InterPro" id="IPR050172">
    <property type="entry name" value="SsuD_RutA_monooxygenase"/>
</dbReference>
<dbReference type="PANTHER" id="PTHR42847:SF4">
    <property type="entry name" value="ALKANESULFONATE MONOOXYGENASE-RELATED"/>
    <property type="match status" value="1"/>
</dbReference>
<evidence type="ECO:0000313" key="7">
    <source>
        <dbReference type="Proteomes" id="UP000569202"/>
    </source>
</evidence>
<evidence type="ECO:0000259" key="5">
    <source>
        <dbReference type="Pfam" id="PF00296"/>
    </source>
</evidence>